<evidence type="ECO:0000313" key="7">
    <source>
        <dbReference type="Proteomes" id="UP000663992"/>
    </source>
</evidence>
<sequence>MPRVTTPFPPFTRPLRNLPAPLRPNSASSHQLRLRKHNSTLRNYHFVVFFKAFSLTWPATLTEGTILKHRLFALITWLILLTYTQVAAARSDAELTAATEHAAIETAIQHYFHGSAYSDKARLKQAFHSQARLYLEKPDTPFWEVSAIDYINWYKEANQGKFNGRLGRVLHIDREGNLATVKAEILMPARQQRYIDMFLLKKLDGVWQILSKSAVGEASPHNGKRILFILSSAHFHGDSNLPTGVSFSEIVNAYDEFAKAGFSVDFVSPEGGALPLAYINTSEPMHKKYLYNSDFMYAIGHTLKPEQVVAQDYRAVHYVGGTNAMYGVADHPQLQKISMAIYEQHGGIISAVCHGTAGIAHLRLKNGEYLVKGRRISGYPDEYEHQDRPYFQEFPFLITKTIEERGGTFLYSPRNTAHIEIDGRIITGQNYLSSAGVAKAMIDILTKETAN</sequence>
<keyword evidence="2" id="KW-0456">Lyase</keyword>
<evidence type="ECO:0000256" key="1">
    <source>
        <dbReference type="ARBA" id="ARBA00023016"/>
    </source>
</evidence>
<dbReference type="Gene3D" id="3.10.450.50">
    <property type="match status" value="1"/>
</dbReference>
<dbReference type="SUPFAM" id="SSF54427">
    <property type="entry name" value="NTF2-like"/>
    <property type="match status" value="1"/>
</dbReference>
<evidence type="ECO:0000313" key="6">
    <source>
        <dbReference type="EMBL" id="MBN7821284.1"/>
    </source>
</evidence>
<keyword evidence="7" id="KW-1185">Reference proteome</keyword>
<evidence type="ECO:0000259" key="5">
    <source>
        <dbReference type="Pfam" id="PF01965"/>
    </source>
</evidence>
<accession>A0ABS3CVZ0</accession>
<dbReference type="InterPro" id="IPR002818">
    <property type="entry name" value="DJ-1/PfpI"/>
</dbReference>
<dbReference type="CDD" id="cd03141">
    <property type="entry name" value="GATase1_Hsp31_like"/>
    <property type="match status" value="1"/>
</dbReference>
<feature type="region of interest" description="Disordered" evidence="4">
    <location>
        <begin position="1"/>
        <end position="31"/>
    </location>
</feature>
<dbReference type="InterPro" id="IPR032710">
    <property type="entry name" value="NTF2-like_dom_sf"/>
</dbReference>
<name>A0ABS3CVZ0_9ALTE</name>
<feature type="compositionally biased region" description="Low complexity" evidence="4">
    <location>
        <begin position="13"/>
        <end position="25"/>
    </location>
</feature>
<protein>
    <submittedName>
        <fullName evidence="6">Nuclear transport factor 2 family protein</fullName>
    </submittedName>
</protein>
<dbReference type="PANTHER" id="PTHR48094:SF11">
    <property type="entry name" value="GLUTATHIONE-INDEPENDENT GLYOXALASE HSP31-RELATED"/>
    <property type="match status" value="1"/>
</dbReference>
<evidence type="ECO:0000256" key="2">
    <source>
        <dbReference type="ARBA" id="ARBA00023239"/>
    </source>
</evidence>
<dbReference type="Proteomes" id="UP000663992">
    <property type="component" value="Unassembled WGS sequence"/>
</dbReference>
<dbReference type="InterPro" id="IPR039437">
    <property type="entry name" value="FrzH/put_lumazine-bd"/>
</dbReference>
<dbReference type="InterPro" id="IPR050325">
    <property type="entry name" value="Prot/Nucl_acid_deglycase"/>
</dbReference>
<dbReference type="InterPro" id="IPR029062">
    <property type="entry name" value="Class_I_gatase-like"/>
</dbReference>
<organism evidence="6 7">
    <name type="scientific">Bowmanella yangjiangensis</name>
    <dbReference type="NCBI Taxonomy" id="2811230"/>
    <lineage>
        <taxon>Bacteria</taxon>
        <taxon>Pseudomonadati</taxon>
        <taxon>Pseudomonadota</taxon>
        <taxon>Gammaproteobacteria</taxon>
        <taxon>Alteromonadales</taxon>
        <taxon>Alteromonadaceae</taxon>
        <taxon>Bowmanella</taxon>
    </lineage>
</organism>
<evidence type="ECO:0000256" key="4">
    <source>
        <dbReference type="SAM" id="MobiDB-lite"/>
    </source>
</evidence>
<dbReference type="EMBL" id="JAFKCS010000016">
    <property type="protein sequence ID" value="MBN7821284.1"/>
    <property type="molecule type" value="Genomic_DNA"/>
</dbReference>
<dbReference type="Pfam" id="PF12893">
    <property type="entry name" value="Lumazine_bd_2"/>
    <property type="match status" value="1"/>
</dbReference>
<feature type="domain" description="DJ-1/PfpI" evidence="5">
    <location>
        <begin position="244"/>
        <end position="380"/>
    </location>
</feature>
<gene>
    <name evidence="6" type="ORF">J0A65_15530</name>
</gene>
<dbReference type="Pfam" id="PF01965">
    <property type="entry name" value="DJ-1_PfpI"/>
    <property type="match status" value="1"/>
</dbReference>
<comment type="caution">
    <text evidence="6">The sequence shown here is derived from an EMBL/GenBank/DDBJ whole genome shotgun (WGS) entry which is preliminary data.</text>
</comment>
<dbReference type="SUPFAM" id="SSF52317">
    <property type="entry name" value="Class I glutamine amidotransferase-like"/>
    <property type="match status" value="1"/>
</dbReference>
<reference evidence="6 7" key="1">
    <citation type="submission" date="2021-03" db="EMBL/GenBank/DDBJ databases">
        <title>novel species isolated from a fishpond in China.</title>
        <authorList>
            <person name="Lu H."/>
            <person name="Cai Z."/>
        </authorList>
    </citation>
    <scope>NUCLEOTIDE SEQUENCE [LARGE SCALE GENOMIC DNA]</scope>
    <source>
        <strain evidence="6 7">Y57</strain>
    </source>
</reference>
<evidence type="ECO:0000256" key="3">
    <source>
        <dbReference type="ARBA" id="ARBA00038493"/>
    </source>
</evidence>
<comment type="similarity">
    <text evidence="3">Belongs to the peptidase C56 family. HSP31-like subfamily.</text>
</comment>
<keyword evidence="1" id="KW-0346">Stress response</keyword>
<dbReference type="PANTHER" id="PTHR48094">
    <property type="entry name" value="PROTEIN/NUCLEIC ACID DEGLYCASE DJ-1-RELATED"/>
    <property type="match status" value="1"/>
</dbReference>
<dbReference type="Gene3D" id="3.40.50.880">
    <property type="match status" value="1"/>
</dbReference>
<proteinExistence type="inferred from homology"/>